<dbReference type="InterPro" id="IPR038336">
    <property type="entry name" value="NET_sf"/>
</dbReference>
<dbReference type="PRINTS" id="PR00503">
    <property type="entry name" value="BROMODOMAIN"/>
</dbReference>
<dbReference type="EMBL" id="JAVRRL010000034">
    <property type="protein sequence ID" value="KAK5112002.1"/>
    <property type="molecule type" value="Genomic_DNA"/>
</dbReference>
<dbReference type="InterPro" id="IPR027353">
    <property type="entry name" value="NET_dom"/>
</dbReference>
<sequence>MATDITAAALVDKPEQVDDAAAQHTVTNGESDAALPLLDQDDVNQDSFKENHAIDTTQPTAEPEQTESKSTAPTPIENVSSGIQPISDFIPKDAQNNSHPTPPPDQALATVDGDADTAMGNTEADVMPVSLPTESIITPAIPSFLTSSEQSLVRPREDDPEDEERAVKRSRVDEETQNVPEPITPAVTSASTGELAGDTDPALHSEEANIVVPQSVDQPVAAPESSEQVPKPSIASPEQTVLPASAQTAPIPAHEEPQPSIEAPAAPAPILPAASPSTSNYSTAPMTPLQKNFLVEKTKNLKKTKHSQFFLRPVDVLALNIPTYPNIIKQPMDLSTLDQKLKNNQYASVQAFVDDFNLIVANTEKFNGTAHAVTQTGYSMRAYFNKMMETVPSADQVKPPKNTSPAVRPPRRDARPIAPPVTAPAPASVPASASTYAAPDGVPHIRRESTGRPARAIKPPASREIAYAKPKRKEHQLELRFCEHVLDEVRSAKYATFNSVFLQPVDPVALNIPHYRNVVKHPMDMSTIAQKLKNGQYSKATEFRKDFELIVENCLLFNPPGNPVRDMGIQLNRTFQQHWQAKDKWERTNKPDSARGTSASAEDDSGDEDDDADDDEPEDDKEQTIQALQKQLADMQNMIAGVIRSKPNKTKKPKIKDGKRKHGSLSSVPPKSKAPAPKPKKVSKPKQVTYEEKQEISEAVNTMNPAQVEELTKIITENCNKYADMDEMELEIDDLPNNVQVLLLRYVRRLFGKPKGIEPMSPPDDGEMDDDNDFDPGERARNAGASSASAAAKRKKHKPMGKREQQDRINQLNSKLGEIAGKGGPSGSESPGVGEGFRGKMESSGDEESEESEEE</sequence>
<evidence type="ECO:0000313" key="6">
    <source>
        <dbReference type="EMBL" id="KAK5112002.1"/>
    </source>
</evidence>
<feature type="compositionally biased region" description="Low complexity" evidence="3">
    <location>
        <begin position="666"/>
        <end position="675"/>
    </location>
</feature>
<feature type="compositionally biased region" description="Basic and acidic residues" evidence="3">
    <location>
        <begin position="580"/>
        <end position="593"/>
    </location>
</feature>
<dbReference type="SMART" id="SM00297">
    <property type="entry name" value="BROMO"/>
    <property type="match status" value="2"/>
</dbReference>
<evidence type="ECO:0000259" key="5">
    <source>
        <dbReference type="PROSITE" id="PS51525"/>
    </source>
</evidence>
<dbReference type="InterPro" id="IPR036427">
    <property type="entry name" value="Bromodomain-like_sf"/>
</dbReference>
<feature type="compositionally biased region" description="Low complexity" evidence="3">
    <location>
        <begin position="424"/>
        <end position="439"/>
    </location>
</feature>
<dbReference type="PANTHER" id="PTHR22880">
    <property type="entry name" value="FALZ-RELATED BROMODOMAIN-CONTAINING PROTEINS"/>
    <property type="match status" value="1"/>
</dbReference>
<evidence type="ECO:0000313" key="7">
    <source>
        <dbReference type="Proteomes" id="UP001310890"/>
    </source>
</evidence>
<comment type="caution">
    <text evidence="6">The sequence shown here is derived from an EMBL/GenBank/DDBJ whole genome shotgun (WGS) entry which is preliminary data.</text>
</comment>
<feature type="region of interest" description="Disordered" evidence="3">
    <location>
        <begin position="752"/>
        <end position="855"/>
    </location>
</feature>
<keyword evidence="1 2" id="KW-0103">Bromodomain</keyword>
<feature type="region of interest" description="Disordered" evidence="3">
    <location>
        <begin position="580"/>
        <end position="624"/>
    </location>
</feature>
<accession>A0AAN7TEK1</accession>
<dbReference type="Proteomes" id="UP001310890">
    <property type="component" value="Unassembled WGS sequence"/>
</dbReference>
<evidence type="ECO:0008006" key="8">
    <source>
        <dbReference type="Google" id="ProtNLM"/>
    </source>
</evidence>
<feature type="region of interest" description="Disordered" evidence="3">
    <location>
        <begin position="16"/>
        <end position="200"/>
    </location>
</feature>
<dbReference type="PROSITE" id="PS50014">
    <property type="entry name" value="BROMODOMAIN_2"/>
    <property type="match status" value="2"/>
</dbReference>
<dbReference type="GO" id="GO:0006338">
    <property type="term" value="P:chromatin remodeling"/>
    <property type="evidence" value="ECO:0007669"/>
    <property type="project" value="TreeGrafter"/>
</dbReference>
<gene>
    <name evidence="6" type="ORF">LTR62_004536</name>
</gene>
<dbReference type="PROSITE" id="PS51525">
    <property type="entry name" value="NET"/>
    <property type="match status" value="1"/>
</dbReference>
<feature type="compositionally biased region" description="Acidic residues" evidence="3">
    <location>
        <begin position="601"/>
        <end position="621"/>
    </location>
</feature>
<protein>
    <recommendedName>
        <fullName evidence="8">Bromodomain-containing protein</fullName>
    </recommendedName>
</protein>
<dbReference type="PANTHER" id="PTHR22880:SF225">
    <property type="entry name" value="BROMODOMAIN-CONTAINING PROTEIN BET-1-RELATED"/>
    <property type="match status" value="1"/>
</dbReference>
<dbReference type="GO" id="GO:0005634">
    <property type="term" value="C:nucleus"/>
    <property type="evidence" value="ECO:0007669"/>
    <property type="project" value="TreeGrafter"/>
</dbReference>
<feature type="domain" description="NET" evidence="5">
    <location>
        <begin position="678"/>
        <end position="758"/>
    </location>
</feature>
<dbReference type="InterPro" id="IPR050935">
    <property type="entry name" value="Bromo_chromatin_reader"/>
</dbReference>
<reference evidence="6" key="1">
    <citation type="submission" date="2023-08" db="EMBL/GenBank/DDBJ databases">
        <title>Black Yeasts Isolated from many extreme environments.</title>
        <authorList>
            <person name="Coleine C."/>
            <person name="Stajich J.E."/>
            <person name="Selbmann L."/>
        </authorList>
    </citation>
    <scope>NUCLEOTIDE SEQUENCE</scope>
    <source>
        <strain evidence="6">CCFEE 5401</strain>
    </source>
</reference>
<feature type="compositionally biased region" description="Basic residues" evidence="3">
    <location>
        <begin position="646"/>
        <end position="663"/>
    </location>
</feature>
<feature type="compositionally biased region" description="Acidic residues" evidence="3">
    <location>
        <begin position="844"/>
        <end position="855"/>
    </location>
</feature>
<feature type="region of interest" description="Disordered" evidence="3">
    <location>
        <begin position="641"/>
        <end position="694"/>
    </location>
</feature>
<evidence type="ECO:0000256" key="1">
    <source>
        <dbReference type="ARBA" id="ARBA00023117"/>
    </source>
</evidence>
<name>A0AAN7TEK1_9PEZI</name>
<evidence type="ECO:0000259" key="4">
    <source>
        <dbReference type="PROSITE" id="PS50014"/>
    </source>
</evidence>
<organism evidence="6 7">
    <name type="scientific">Meristemomyces frigidus</name>
    <dbReference type="NCBI Taxonomy" id="1508187"/>
    <lineage>
        <taxon>Eukaryota</taxon>
        <taxon>Fungi</taxon>
        <taxon>Dikarya</taxon>
        <taxon>Ascomycota</taxon>
        <taxon>Pezizomycotina</taxon>
        <taxon>Dothideomycetes</taxon>
        <taxon>Dothideomycetidae</taxon>
        <taxon>Mycosphaerellales</taxon>
        <taxon>Teratosphaeriaceae</taxon>
        <taxon>Meristemomyces</taxon>
    </lineage>
</organism>
<dbReference type="GO" id="GO:0000785">
    <property type="term" value="C:chromatin"/>
    <property type="evidence" value="ECO:0007669"/>
    <property type="project" value="TreeGrafter"/>
</dbReference>
<dbReference type="GO" id="GO:0006355">
    <property type="term" value="P:regulation of DNA-templated transcription"/>
    <property type="evidence" value="ECO:0007669"/>
    <property type="project" value="TreeGrafter"/>
</dbReference>
<evidence type="ECO:0000256" key="3">
    <source>
        <dbReference type="SAM" id="MobiDB-lite"/>
    </source>
</evidence>
<feature type="domain" description="Bromo" evidence="4">
    <location>
        <begin position="302"/>
        <end position="374"/>
    </location>
</feature>
<feature type="region of interest" description="Disordered" evidence="3">
    <location>
        <begin position="214"/>
        <end position="284"/>
    </location>
</feature>
<feature type="compositionally biased region" description="Acidic residues" evidence="3">
    <location>
        <begin position="764"/>
        <end position="775"/>
    </location>
</feature>
<dbReference type="Pfam" id="PF17035">
    <property type="entry name" value="BET"/>
    <property type="match status" value="1"/>
</dbReference>
<dbReference type="Gene3D" id="1.20.1270.220">
    <property type="match status" value="1"/>
</dbReference>
<dbReference type="Gene3D" id="1.20.920.10">
    <property type="entry name" value="Bromodomain-like"/>
    <property type="match status" value="2"/>
</dbReference>
<proteinExistence type="predicted"/>
<feature type="compositionally biased region" description="Polar residues" evidence="3">
    <location>
        <begin position="68"/>
        <end position="84"/>
    </location>
</feature>
<feature type="compositionally biased region" description="Low complexity" evidence="3">
    <location>
        <begin position="782"/>
        <end position="791"/>
    </location>
</feature>
<evidence type="ECO:0000256" key="2">
    <source>
        <dbReference type="PROSITE-ProRule" id="PRU00035"/>
    </source>
</evidence>
<dbReference type="SUPFAM" id="SSF47370">
    <property type="entry name" value="Bromodomain"/>
    <property type="match status" value="2"/>
</dbReference>
<feature type="region of interest" description="Disordered" evidence="3">
    <location>
        <begin position="393"/>
        <end position="455"/>
    </location>
</feature>
<dbReference type="InterPro" id="IPR001487">
    <property type="entry name" value="Bromodomain"/>
</dbReference>
<feature type="compositionally biased region" description="Basic and acidic residues" evidence="3">
    <location>
        <begin position="165"/>
        <end position="174"/>
    </location>
</feature>
<dbReference type="AlphaFoldDB" id="A0AAN7TEK1"/>
<feature type="domain" description="Bromo" evidence="4">
    <location>
        <begin position="493"/>
        <end position="565"/>
    </location>
</feature>
<dbReference type="Pfam" id="PF00439">
    <property type="entry name" value="Bromodomain"/>
    <property type="match status" value="2"/>
</dbReference>